<evidence type="ECO:0000313" key="11">
    <source>
        <dbReference type="Proteomes" id="UP001200145"/>
    </source>
</evidence>
<evidence type="ECO:0000313" key="10">
    <source>
        <dbReference type="EMBL" id="MCF1713991.1"/>
    </source>
</evidence>
<feature type="domain" description="Peptidase M20 dimerisation" evidence="9">
    <location>
        <begin position="214"/>
        <end position="308"/>
    </location>
</feature>
<evidence type="ECO:0000256" key="4">
    <source>
        <dbReference type="ARBA" id="ARBA00022723"/>
    </source>
</evidence>
<evidence type="ECO:0000256" key="8">
    <source>
        <dbReference type="NCBIfam" id="TIGR01882"/>
    </source>
</evidence>
<keyword evidence="4" id="KW-0479">Metal-binding</keyword>
<reference evidence="10 11" key="1">
    <citation type="submission" date="2022-01" db="EMBL/GenBank/DDBJ databases">
        <title>Flavihumibacter sp. nov., isolated from sediment of a river.</title>
        <authorList>
            <person name="Liu H."/>
        </authorList>
    </citation>
    <scope>NUCLEOTIDE SEQUENCE [LARGE SCALE GENOMIC DNA]</scope>
    <source>
        <strain evidence="10 11">RY-1</strain>
    </source>
</reference>
<comment type="similarity">
    <text evidence="2">Belongs to the peptidase M20B family.</text>
</comment>
<comment type="cofactor">
    <cofactor evidence="1">
        <name>Zn(2+)</name>
        <dbReference type="ChEBI" id="CHEBI:29105"/>
    </cofactor>
</comment>
<sequence>MPEMDRPAVKDRLLRYVQIDTQSDPLSPTQPSTEKQKDLSRLLVKELLDMGIGDAHLDEYGYVYATIPATSTRKVPVICFCSHVDTAPDCSGTGVQPIVHTAYTGAPIVLPQDPSQVITIEEHPYLKEKIGDDIITASGTTLLGADDKAGVAIIMELAAYLVANPQLLHGEIKILFTPDEEIGRGVDKVNLKKLGADIAYTLDAGELGSLEDENFSADGMTVYFHGIAAHPGSAKGKLINAIKLAGEFVASLPKEKLAPELTEGREGFVHPVRITGSAELAQVDFIIRDFDTQKLGEHEFLLQHLADEIVLKYPGSRTTYEVKEQYRNMKEVLQHHPQVTALAEQAMLNCGVQPRKFPIRGGTDGARLSFMGLPCPNLFTGEMSLHSKQEYVSVQDMEKSLAVLVELVQLWEKNAAE</sequence>
<keyword evidence="5 10" id="KW-0378">Hydrolase</keyword>
<dbReference type="NCBIfam" id="TIGR01882">
    <property type="entry name" value="peptidase-T"/>
    <property type="match status" value="1"/>
</dbReference>
<dbReference type="InterPro" id="IPR002933">
    <property type="entry name" value="Peptidase_M20"/>
</dbReference>
<comment type="caution">
    <text evidence="10">The sequence shown here is derived from an EMBL/GenBank/DDBJ whole genome shotgun (WGS) entry which is preliminary data.</text>
</comment>
<dbReference type="Gene3D" id="3.30.70.360">
    <property type="match status" value="1"/>
</dbReference>
<organism evidence="10 11">
    <name type="scientific">Flavihumibacter fluminis</name>
    <dbReference type="NCBI Taxonomy" id="2909236"/>
    <lineage>
        <taxon>Bacteria</taxon>
        <taxon>Pseudomonadati</taxon>
        <taxon>Bacteroidota</taxon>
        <taxon>Chitinophagia</taxon>
        <taxon>Chitinophagales</taxon>
        <taxon>Chitinophagaceae</taxon>
        <taxon>Flavihumibacter</taxon>
    </lineage>
</organism>
<keyword evidence="11" id="KW-1185">Reference proteome</keyword>
<dbReference type="Gene3D" id="3.40.630.10">
    <property type="entry name" value="Zn peptidases"/>
    <property type="match status" value="1"/>
</dbReference>
<dbReference type="CDD" id="cd03892">
    <property type="entry name" value="M20_peptT"/>
    <property type="match status" value="1"/>
</dbReference>
<dbReference type="NCBIfam" id="NF003976">
    <property type="entry name" value="PRK05469.1"/>
    <property type="match status" value="1"/>
</dbReference>
<dbReference type="InterPro" id="IPR011650">
    <property type="entry name" value="Peptidase_M20_dimer"/>
</dbReference>
<dbReference type="InterPro" id="IPR001261">
    <property type="entry name" value="ArgE/DapE_CS"/>
</dbReference>
<dbReference type="Proteomes" id="UP001200145">
    <property type="component" value="Unassembled WGS sequence"/>
</dbReference>
<evidence type="ECO:0000256" key="3">
    <source>
        <dbReference type="ARBA" id="ARBA00022670"/>
    </source>
</evidence>
<dbReference type="PIRSF" id="PIRSF037215">
    <property type="entry name" value="Peptidase_M20B"/>
    <property type="match status" value="1"/>
</dbReference>
<evidence type="ECO:0000256" key="6">
    <source>
        <dbReference type="ARBA" id="ARBA00022833"/>
    </source>
</evidence>
<dbReference type="NCBIfam" id="NF009920">
    <property type="entry name" value="PRK13381.1"/>
    <property type="match status" value="1"/>
</dbReference>
<gene>
    <name evidence="10" type="primary">pepT</name>
    <name evidence="10" type="ORF">L0U88_05010</name>
</gene>
<dbReference type="PANTHER" id="PTHR42994">
    <property type="entry name" value="PEPTIDASE T"/>
    <property type="match status" value="1"/>
</dbReference>
<dbReference type="SUPFAM" id="SSF55031">
    <property type="entry name" value="Bacterial exopeptidase dimerisation domain"/>
    <property type="match status" value="1"/>
</dbReference>
<keyword evidence="10" id="KW-0031">Aminopeptidase</keyword>
<evidence type="ECO:0000256" key="2">
    <source>
        <dbReference type="ARBA" id="ARBA00009692"/>
    </source>
</evidence>
<dbReference type="PANTHER" id="PTHR42994:SF1">
    <property type="entry name" value="PEPTIDASE T"/>
    <property type="match status" value="1"/>
</dbReference>
<name>A0ABS9BE41_9BACT</name>
<accession>A0ABS9BE41</accession>
<dbReference type="EMBL" id="JAKEVY010000001">
    <property type="protein sequence ID" value="MCF1713991.1"/>
    <property type="molecule type" value="Genomic_DNA"/>
</dbReference>
<proteinExistence type="inferred from homology"/>
<dbReference type="InterPro" id="IPR036264">
    <property type="entry name" value="Bact_exopeptidase_dim_dom"/>
</dbReference>
<evidence type="ECO:0000259" key="9">
    <source>
        <dbReference type="Pfam" id="PF07687"/>
    </source>
</evidence>
<keyword evidence="7" id="KW-0482">Metalloprotease</keyword>
<dbReference type="Pfam" id="PF07687">
    <property type="entry name" value="M20_dimer"/>
    <property type="match status" value="1"/>
</dbReference>
<dbReference type="GO" id="GO:0045148">
    <property type="term" value="F:tripeptide aminopeptidase activity"/>
    <property type="evidence" value="ECO:0007669"/>
    <property type="project" value="UniProtKB-EC"/>
</dbReference>
<evidence type="ECO:0000256" key="5">
    <source>
        <dbReference type="ARBA" id="ARBA00022801"/>
    </source>
</evidence>
<evidence type="ECO:0000256" key="1">
    <source>
        <dbReference type="ARBA" id="ARBA00001947"/>
    </source>
</evidence>
<dbReference type="Pfam" id="PF01546">
    <property type="entry name" value="Peptidase_M20"/>
    <property type="match status" value="1"/>
</dbReference>
<dbReference type="InterPro" id="IPR010161">
    <property type="entry name" value="Peptidase_M20B"/>
</dbReference>
<protein>
    <recommendedName>
        <fullName evidence="8">Peptidase T</fullName>
        <ecNumber evidence="8">3.4.11.4</ecNumber>
    </recommendedName>
</protein>
<evidence type="ECO:0000256" key="7">
    <source>
        <dbReference type="ARBA" id="ARBA00023049"/>
    </source>
</evidence>
<dbReference type="SUPFAM" id="SSF53187">
    <property type="entry name" value="Zn-dependent exopeptidases"/>
    <property type="match status" value="1"/>
</dbReference>
<keyword evidence="3" id="KW-0645">Protease</keyword>
<keyword evidence="6" id="KW-0862">Zinc</keyword>
<dbReference type="EC" id="3.4.11.4" evidence="8"/>
<dbReference type="PROSITE" id="PS00759">
    <property type="entry name" value="ARGE_DAPE_CPG2_2"/>
    <property type="match status" value="1"/>
</dbReference>